<evidence type="ECO:0000313" key="5">
    <source>
        <dbReference type="Proteomes" id="UP000194435"/>
    </source>
</evidence>
<dbReference type="InterPro" id="IPR006119">
    <property type="entry name" value="Resolv_N"/>
</dbReference>
<dbReference type="Pfam" id="PF07508">
    <property type="entry name" value="Recombinase"/>
    <property type="match status" value="1"/>
</dbReference>
<dbReference type="InterPro" id="IPR038109">
    <property type="entry name" value="DNA_bind_recomb_sf"/>
</dbReference>
<feature type="domain" description="Resolvase/invertase-type recombinase catalytic" evidence="2">
    <location>
        <begin position="2"/>
        <end position="154"/>
    </location>
</feature>
<evidence type="ECO:0000259" key="2">
    <source>
        <dbReference type="PROSITE" id="PS51736"/>
    </source>
</evidence>
<dbReference type="PANTHER" id="PTHR30461:SF23">
    <property type="entry name" value="DNA RECOMBINASE-RELATED"/>
    <property type="match status" value="1"/>
</dbReference>
<sequence length="517" mass="59796">MKTAIYLRKSRADLEAEQRGEGETLAKHRTALLKVAKEKNLNIIAVYEEIVSGESLVHRPEMLKLLQNVEDKKYDAVLCMDMDRLGRGGMKEQGIILETFKRSNTKIVTPRKIYDLNDEWDEEYSEFEAFMARKELKIITRRMQRGRIASVESGNYLGTTPPYGYLIKELKDGRTLEPHPEQSKIVKLIFEWYTHDDPEIRIGASMIANKINALGHKTATGKTWGNWTVLGIIKNPVYSGKVTWKKKEIKKSITPGKVKDTRTRDESEWIIVDGKHDAIISEELFEKAQSILKGRYHVPYQLTNGVRSALAGIIKCAKCGASMVYRPYTTQKPALKCYNQTRCHNKSSNYELVEQRILEGLAEWLEIYKANFEANTPLEETNEMKQINVYRQMLKNLEKELGETERQKEKLFDLLERGIYTDEIFLDRSKSLAEKTEKLQQDIDTIKEGIDSELQREEAQGSIIPQVERVLDLYTKTDDPKKKNSLLKSVLEKAVYNKEKHQYKDDFSLTLYPKLPK</sequence>
<dbReference type="PANTHER" id="PTHR30461">
    <property type="entry name" value="DNA-INVERTASE FROM LAMBDOID PROPHAGE"/>
    <property type="match status" value="1"/>
</dbReference>
<dbReference type="PROSITE" id="PS51736">
    <property type="entry name" value="RECOMBINASES_3"/>
    <property type="match status" value="1"/>
</dbReference>
<dbReference type="GO" id="GO:0000150">
    <property type="term" value="F:DNA strand exchange activity"/>
    <property type="evidence" value="ECO:0007669"/>
    <property type="project" value="InterPro"/>
</dbReference>
<feature type="domain" description="Recombinase" evidence="3">
    <location>
        <begin position="162"/>
        <end position="298"/>
    </location>
</feature>
<evidence type="ECO:0000313" key="4">
    <source>
        <dbReference type="EMBL" id="SMD89578.1"/>
    </source>
</evidence>
<reference evidence="4 5" key="1">
    <citation type="submission" date="2017-04" db="EMBL/GenBank/DDBJ databases">
        <authorList>
            <person name="Criscuolo A."/>
        </authorList>
    </citation>
    <scope>NUCLEOTIDE SEQUENCE [LARGE SCALE GENOMIC DNA]</scope>
    <source>
        <strain evidence="4">16-00221</strain>
    </source>
</reference>
<dbReference type="InterPro" id="IPR011109">
    <property type="entry name" value="DNA_bind_recombinase_dom"/>
</dbReference>
<dbReference type="SMART" id="SM00857">
    <property type="entry name" value="Resolvase"/>
    <property type="match status" value="1"/>
</dbReference>
<accession>A0A9X8SA73</accession>
<dbReference type="SUPFAM" id="SSF53041">
    <property type="entry name" value="Resolvase-like"/>
    <property type="match status" value="1"/>
</dbReference>
<dbReference type="CDD" id="cd00338">
    <property type="entry name" value="Ser_Recombinase"/>
    <property type="match status" value="1"/>
</dbReference>
<dbReference type="Proteomes" id="UP000194435">
    <property type="component" value="Unassembled WGS sequence"/>
</dbReference>
<dbReference type="InterPro" id="IPR050639">
    <property type="entry name" value="SSR_resolvase"/>
</dbReference>
<dbReference type="EMBL" id="FWZC01000027">
    <property type="protein sequence ID" value="SMD89578.1"/>
    <property type="molecule type" value="Genomic_DNA"/>
</dbReference>
<name>A0A9X8SA73_9BACI</name>
<dbReference type="RefSeq" id="WP_086717685.1">
    <property type="nucleotide sequence ID" value="NZ_FWZC01000027.1"/>
</dbReference>
<dbReference type="PROSITE" id="PS51737">
    <property type="entry name" value="RECOMBINASE_DNA_BIND"/>
    <property type="match status" value="1"/>
</dbReference>
<dbReference type="AlphaFoldDB" id="A0A9X8SA73"/>
<protein>
    <submittedName>
        <fullName evidence="4">Recombinase</fullName>
    </submittedName>
</protein>
<dbReference type="InterPro" id="IPR025827">
    <property type="entry name" value="Zn_ribbon_recom_dom"/>
</dbReference>
<feature type="coiled-coil region" evidence="1">
    <location>
        <begin position="380"/>
        <end position="414"/>
    </location>
</feature>
<keyword evidence="1" id="KW-0175">Coiled coil</keyword>
<dbReference type="InterPro" id="IPR036162">
    <property type="entry name" value="Resolvase-like_N_sf"/>
</dbReference>
<organism evidence="4 5">
    <name type="scientific">Bacillus paranthracis</name>
    <dbReference type="NCBI Taxonomy" id="2026186"/>
    <lineage>
        <taxon>Bacteria</taxon>
        <taxon>Bacillati</taxon>
        <taxon>Bacillota</taxon>
        <taxon>Bacilli</taxon>
        <taxon>Bacillales</taxon>
        <taxon>Bacillaceae</taxon>
        <taxon>Bacillus</taxon>
        <taxon>Bacillus cereus group</taxon>
    </lineage>
</organism>
<proteinExistence type="predicted"/>
<evidence type="ECO:0000259" key="3">
    <source>
        <dbReference type="PROSITE" id="PS51737"/>
    </source>
</evidence>
<dbReference type="GO" id="GO:0003677">
    <property type="term" value="F:DNA binding"/>
    <property type="evidence" value="ECO:0007669"/>
    <property type="project" value="InterPro"/>
</dbReference>
<dbReference type="Pfam" id="PF00239">
    <property type="entry name" value="Resolvase"/>
    <property type="match status" value="1"/>
</dbReference>
<dbReference type="Gene3D" id="3.90.1750.20">
    <property type="entry name" value="Putative Large Serine Recombinase, Chain B, Domain 2"/>
    <property type="match status" value="1"/>
</dbReference>
<dbReference type="Pfam" id="PF13408">
    <property type="entry name" value="Zn_ribbon_recom"/>
    <property type="match status" value="1"/>
</dbReference>
<comment type="caution">
    <text evidence="4">The sequence shown here is derived from an EMBL/GenBank/DDBJ whole genome shotgun (WGS) entry which is preliminary data.</text>
</comment>
<gene>
    <name evidence="4" type="ORF">BACERE00221_01301</name>
</gene>
<dbReference type="Gene3D" id="3.40.50.1390">
    <property type="entry name" value="Resolvase, N-terminal catalytic domain"/>
    <property type="match status" value="1"/>
</dbReference>
<evidence type="ECO:0000256" key="1">
    <source>
        <dbReference type="SAM" id="Coils"/>
    </source>
</evidence>